<dbReference type="EMBL" id="MFBS01000024">
    <property type="protein sequence ID" value="OGE09142.1"/>
    <property type="molecule type" value="Genomic_DNA"/>
</dbReference>
<dbReference type="Pfam" id="PF13238">
    <property type="entry name" value="AAA_18"/>
    <property type="match status" value="1"/>
</dbReference>
<comment type="caution">
    <text evidence="1">The sequence shown here is derived from an EMBL/GenBank/DDBJ whole genome shotgun (WGS) entry which is preliminary data.</text>
</comment>
<dbReference type="Gene3D" id="3.40.50.300">
    <property type="entry name" value="P-loop containing nucleotide triphosphate hydrolases"/>
    <property type="match status" value="1"/>
</dbReference>
<evidence type="ECO:0008006" key="3">
    <source>
        <dbReference type="Google" id="ProtNLM"/>
    </source>
</evidence>
<organism evidence="1 2">
    <name type="scientific">Candidatus Curtissbacteria bacterium RIFCSPLOWO2_01_FULL_42_26</name>
    <dbReference type="NCBI Taxonomy" id="1797729"/>
    <lineage>
        <taxon>Bacteria</taxon>
        <taxon>Candidatus Curtissiibacteriota</taxon>
    </lineage>
</organism>
<evidence type="ECO:0000313" key="2">
    <source>
        <dbReference type="Proteomes" id="UP000179227"/>
    </source>
</evidence>
<gene>
    <name evidence="1" type="ORF">A3A60_01160</name>
</gene>
<protein>
    <recommendedName>
        <fullName evidence="3">(d)CMP kinase</fullName>
    </recommendedName>
</protein>
<sequence>MKFTSIALSGPVASGTTTAAKTLSEKLNLEYHSAGEFFRKYMKDHNIPLPNKEEIPDEVERALDEKLTELLKSKKPVVVDGLYSGYFARDMNYVLKVLITADENVRIQRALDRGEGETTEDVRRRDAAHDAKFRKLYANENFLDTKFFNLVINNTNLEAGEVVEKIVDRFLGNQS</sequence>
<evidence type="ECO:0000313" key="1">
    <source>
        <dbReference type="EMBL" id="OGE09142.1"/>
    </source>
</evidence>
<dbReference type="Proteomes" id="UP000179227">
    <property type="component" value="Unassembled WGS sequence"/>
</dbReference>
<dbReference type="SUPFAM" id="SSF52540">
    <property type="entry name" value="P-loop containing nucleoside triphosphate hydrolases"/>
    <property type="match status" value="1"/>
</dbReference>
<name>A0A1F5HY83_9BACT</name>
<reference evidence="1 2" key="1">
    <citation type="journal article" date="2016" name="Nat. Commun.">
        <title>Thousands of microbial genomes shed light on interconnected biogeochemical processes in an aquifer system.</title>
        <authorList>
            <person name="Anantharaman K."/>
            <person name="Brown C.T."/>
            <person name="Hug L.A."/>
            <person name="Sharon I."/>
            <person name="Castelle C.J."/>
            <person name="Probst A.J."/>
            <person name="Thomas B.C."/>
            <person name="Singh A."/>
            <person name="Wilkins M.J."/>
            <person name="Karaoz U."/>
            <person name="Brodie E.L."/>
            <person name="Williams K.H."/>
            <person name="Hubbard S.S."/>
            <person name="Banfield J.F."/>
        </authorList>
    </citation>
    <scope>NUCLEOTIDE SEQUENCE [LARGE SCALE GENOMIC DNA]</scope>
</reference>
<accession>A0A1F5HY83</accession>
<dbReference type="STRING" id="1797729.A3A60_01160"/>
<proteinExistence type="predicted"/>
<dbReference type="InterPro" id="IPR027417">
    <property type="entry name" value="P-loop_NTPase"/>
</dbReference>
<dbReference type="AlphaFoldDB" id="A0A1F5HY83"/>